<evidence type="ECO:0000313" key="1">
    <source>
        <dbReference type="EMBL" id="MBB5040500.1"/>
    </source>
</evidence>
<gene>
    <name evidence="1" type="ORF">HNQ64_004786</name>
</gene>
<keyword evidence="2" id="KW-1185">Reference proteome</keyword>
<dbReference type="EMBL" id="JACHIF010000014">
    <property type="protein sequence ID" value="MBB5040500.1"/>
    <property type="molecule type" value="Genomic_DNA"/>
</dbReference>
<sequence length="77" mass="8936">MTRPGAQRKRLQLGMPNYFLKKAPLERDGLGSSQAERDASKKDLRLHLNNFLDSRERGEYPNINLFQGAKTYREVSR</sequence>
<proteinExistence type="predicted"/>
<comment type="caution">
    <text evidence="1">The sequence shown here is derived from an EMBL/GenBank/DDBJ whole genome shotgun (WGS) entry which is preliminary data.</text>
</comment>
<dbReference type="Proteomes" id="UP000534294">
    <property type="component" value="Unassembled WGS sequence"/>
</dbReference>
<reference evidence="1 2" key="1">
    <citation type="submission" date="2020-08" db="EMBL/GenBank/DDBJ databases">
        <title>Genomic Encyclopedia of Type Strains, Phase IV (KMG-IV): sequencing the most valuable type-strain genomes for metagenomic binning, comparative biology and taxonomic classification.</title>
        <authorList>
            <person name="Goeker M."/>
        </authorList>
    </citation>
    <scope>NUCLEOTIDE SEQUENCE [LARGE SCALE GENOMIC DNA]</scope>
    <source>
        <strain evidence="1 2">DSM 12251</strain>
    </source>
</reference>
<dbReference type="AlphaFoldDB" id="A0A7W7YQZ9"/>
<accession>A0A7W7YQZ9</accession>
<protein>
    <submittedName>
        <fullName evidence="1">Uncharacterized protein</fullName>
    </submittedName>
</protein>
<name>A0A7W7YQZ9_9BACT</name>
<organism evidence="1 2">
    <name type="scientific">Prosthecobacter dejongeii</name>
    <dbReference type="NCBI Taxonomy" id="48465"/>
    <lineage>
        <taxon>Bacteria</taxon>
        <taxon>Pseudomonadati</taxon>
        <taxon>Verrucomicrobiota</taxon>
        <taxon>Verrucomicrobiia</taxon>
        <taxon>Verrucomicrobiales</taxon>
        <taxon>Verrucomicrobiaceae</taxon>
        <taxon>Prosthecobacter</taxon>
    </lineage>
</organism>
<evidence type="ECO:0000313" key="2">
    <source>
        <dbReference type="Proteomes" id="UP000534294"/>
    </source>
</evidence>